<dbReference type="InterPro" id="IPR001279">
    <property type="entry name" value="Metallo-B-lactamas"/>
</dbReference>
<evidence type="ECO:0000256" key="1">
    <source>
        <dbReference type="ARBA" id="ARBA00034221"/>
    </source>
</evidence>
<name>A0ABS5CJP7_9BACL</name>
<comment type="function">
    <text evidence="2">Counteracts the endogenous Pycsar antiviral defense system. Phosphodiesterase that enables metal-dependent hydrolysis of host cyclic nucleotide Pycsar defense signals such as cCMP and cUMP.</text>
</comment>
<dbReference type="InterPro" id="IPR050855">
    <property type="entry name" value="NDM-1-like"/>
</dbReference>
<dbReference type="SMART" id="SM00849">
    <property type="entry name" value="Lactamase_B"/>
    <property type="match status" value="2"/>
</dbReference>
<protein>
    <submittedName>
        <fullName evidence="5">MBL fold metallo-hydrolase</fullName>
    </submittedName>
</protein>
<sequence length="600" mass="67591">MLKSISTHLFQYEDTCLVYVIRSGSEAVLIDFGSGAVLEELASIGVDKVTDVLMTHHHRDQGQGLDKAVAAGARVWVPHHEQDLFARVDQHWQGREILVNYNVRQDKFSLLEPISIAGTLKDYANYTFGEHAFNVVPTPGHTTGSITLTTLLDGSQVAFTGDLIAGPGKVWSMSATQWSYNGCEGVIHTLCSISALRDKGLHMLLPSHGEIMERPSAAIDPLIEKLEQLLRLRGQYADYESFKEPEFREITPHLLWNARSFANSFVLLSENGKALLIDYGYANIHAIFIAGTDRASRRPSLFPIERLKKQFNVSKIDVVIPTHYHDDHVAGFNLLRDVEGTETWVADNFADLFEHPYDYDVPCIWYDPIPVDRRIPLEQTVVWEGYDIRLYEQPGHTLYAVAISFEVDGKRVLAIGDQQGNDGNLNNYVYQNRFRSHDYVLSAELYKTLNPDLIISGHWDPLWVEEGYFDKLQRDGESLKQLHDELLPLEQIDLGAEGYCAWIKPYQIEMSGGETTEIAVEVLNPFPQRDKVTVRLVTLPSWSTETKEQQLEIDSHKVATVQFAITAPAGFTANRARIAVDITIGDRKLGQQAEALVTVK</sequence>
<dbReference type="Proteomes" id="UP000673394">
    <property type="component" value="Unassembled WGS sequence"/>
</dbReference>
<dbReference type="SUPFAM" id="SSF56281">
    <property type="entry name" value="Metallo-hydrolase/oxidoreductase"/>
    <property type="match status" value="2"/>
</dbReference>
<comment type="catalytic activity">
    <reaction evidence="1">
        <text>3',5'-cyclic CMP + H2O = CMP + H(+)</text>
        <dbReference type="Rhea" id="RHEA:72675"/>
        <dbReference type="ChEBI" id="CHEBI:15377"/>
        <dbReference type="ChEBI" id="CHEBI:15378"/>
        <dbReference type="ChEBI" id="CHEBI:58003"/>
        <dbReference type="ChEBI" id="CHEBI:60377"/>
    </reaction>
    <physiologicalReaction direction="left-to-right" evidence="1">
        <dbReference type="Rhea" id="RHEA:72676"/>
    </physiologicalReaction>
</comment>
<dbReference type="CDD" id="cd06262">
    <property type="entry name" value="metallo-hydrolase-like_MBL-fold"/>
    <property type="match status" value="2"/>
</dbReference>
<dbReference type="Gene3D" id="2.60.40.10">
    <property type="entry name" value="Immunoglobulins"/>
    <property type="match status" value="1"/>
</dbReference>
<dbReference type="Gene3D" id="3.60.15.10">
    <property type="entry name" value="Ribonuclease Z/Hydroxyacylglutathione hydrolase-like"/>
    <property type="match status" value="2"/>
</dbReference>
<gene>
    <name evidence="5" type="ORF">I8J30_25515</name>
</gene>
<dbReference type="PANTHER" id="PTHR42951:SF17">
    <property type="entry name" value="METALLO-BETA-LACTAMASE DOMAIN-CONTAINING PROTEIN"/>
    <property type="match status" value="1"/>
</dbReference>
<accession>A0ABS5CJP7</accession>
<evidence type="ECO:0000313" key="6">
    <source>
        <dbReference type="Proteomes" id="UP000673394"/>
    </source>
</evidence>
<reference evidence="5 6" key="1">
    <citation type="submission" date="2021-04" db="EMBL/GenBank/DDBJ databases">
        <title>Paenibacillus sp. DLE-14 whole genome sequence.</title>
        <authorList>
            <person name="Ham Y.J."/>
        </authorList>
    </citation>
    <scope>NUCLEOTIDE SEQUENCE [LARGE SCALE GENOMIC DNA]</scope>
    <source>
        <strain evidence="5 6">DLE-14</strain>
    </source>
</reference>
<comment type="catalytic activity">
    <reaction evidence="3">
        <text>3',5'-cyclic UMP + H2O = UMP + H(+)</text>
        <dbReference type="Rhea" id="RHEA:70575"/>
        <dbReference type="ChEBI" id="CHEBI:15377"/>
        <dbReference type="ChEBI" id="CHEBI:15378"/>
        <dbReference type="ChEBI" id="CHEBI:57865"/>
        <dbReference type="ChEBI" id="CHEBI:184387"/>
    </reaction>
    <physiologicalReaction direction="left-to-right" evidence="3">
        <dbReference type="Rhea" id="RHEA:70576"/>
    </physiologicalReaction>
</comment>
<feature type="domain" description="Metallo-beta-lactamase" evidence="4">
    <location>
        <begin position="261"/>
        <end position="458"/>
    </location>
</feature>
<dbReference type="InterPro" id="IPR013783">
    <property type="entry name" value="Ig-like_fold"/>
</dbReference>
<dbReference type="PANTHER" id="PTHR42951">
    <property type="entry name" value="METALLO-BETA-LACTAMASE DOMAIN-CONTAINING"/>
    <property type="match status" value="1"/>
</dbReference>
<dbReference type="Pfam" id="PF00753">
    <property type="entry name" value="Lactamase_B"/>
    <property type="match status" value="2"/>
</dbReference>
<proteinExistence type="predicted"/>
<evidence type="ECO:0000259" key="4">
    <source>
        <dbReference type="SMART" id="SM00849"/>
    </source>
</evidence>
<evidence type="ECO:0000313" key="5">
    <source>
        <dbReference type="EMBL" id="MBP3966068.1"/>
    </source>
</evidence>
<evidence type="ECO:0000256" key="2">
    <source>
        <dbReference type="ARBA" id="ARBA00034301"/>
    </source>
</evidence>
<dbReference type="RefSeq" id="WP_210662938.1">
    <property type="nucleotide sequence ID" value="NZ_JAGKSP010000014.1"/>
</dbReference>
<feature type="domain" description="Metallo-beta-lactamase" evidence="4">
    <location>
        <begin position="15"/>
        <end position="208"/>
    </location>
</feature>
<dbReference type="EMBL" id="JAGKSP010000014">
    <property type="protein sequence ID" value="MBP3966068.1"/>
    <property type="molecule type" value="Genomic_DNA"/>
</dbReference>
<keyword evidence="6" id="KW-1185">Reference proteome</keyword>
<evidence type="ECO:0000256" key="3">
    <source>
        <dbReference type="ARBA" id="ARBA00048505"/>
    </source>
</evidence>
<dbReference type="InterPro" id="IPR036866">
    <property type="entry name" value="RibonucZ/Hydroxyglut_hydro"/>
</dbReference>
<organism evidence="5 6">
    <name type="scientific">Paenibacillus lignilyticus</name>
    <dbReference type="NCBI Taxonomy" id="1172615"/>
    <lineage>
        <taxon>Bacteria</taxon>
        <taxon>Bacillati</taxon>
        <taxon>Bacillota</taxon>
        <taxon>Bacilli</taxon>
        <taxon>Bacillales</taxon>
        <taxon>Paenibacillaceae</taxon>
        <taxon>Paenibacillus</taxon>
    </lineage>
</organism>
<comment type="caution">
    <text evidence="5">The sequence shown here is derived from an EMBL/GenBank/DDBJ whole genome shotgun (WGS) entry which is preliminary data.</text>
</comment>